<sequence length="428" mass="47684">MAESTKLGSPFRTPVKEKGLDTTNPGLSVQESPAWNDITRTRLSPEPSTQPSLCTSSSRRLKPKEGFSTPKRQDDVPHARRKPAVPSTSFADPGDTKIFPQIVHSEETSPCIRKAPRQHEPQEPGLASNVKRKLQFTAESGHEGAGTIHAVITAVSSIQAGDPIAIEPSVPCRRCKASKRGTYNLCQEMRFAAVPPNVHGTLTKYYRVPKDFVYKVPPEMSLQEAANLEPLSVAVHSTRLELIEVSLSYKFAVNQLDDHGNTPRSMMGASIYPSNSSLTPSLVTQARCDYRLMTLLFEKDLSSMGRYRSAQATLMECMVNSVKDYDYKVNLKRLTGEEHIDQRVIKQAVAQDEVGFVMTLIGGHFVDERGRQFKESIDTGYTHWQIEKDLEALGKELGIVKKRLYVLKSPTPLSILKNLDFFHHSHPA</sequence>
<dbReference type="SUPFAM" id="SSF50129">
    <property type="entry name" value="GroES-like"/>
    <property type="match status" value="1"/>
</dbReference>
<keyword evidence="3" id="KW-0479">Metal-binding</keyword>
<evidence type="ECO:0000256" key="6">
    <source>
        <dbReference type="SAM" id="MobiDB-lite"/>
    </source>
</evidence>
<evidence type="ECO:0000256" key="3">
    <source>
        <dbReference type="ARBA" id="ARBA00022723"/>
    </source>
</evidence>
<dbReference type="InterPro" id="IPR013154">
    <property type="entry name" value="ADH-like_N"/>
</dbReference>
<evidence type="ECO:0000259" key="7">
    <source>
        <dbReference type="Pfam" id="PF08240"/>
    </source>
</evidence>
<dbReference type="InterPro" id="IPR011032">
    <property type="entry name" value="GroES-like_sf"/>
</dbReference>
<feature type="compositionally biased region" description="Polar residues" evidence="6">
    <location>
        <begin position="46"/>
        <end position="58"/>
    </location>
</feature>
<dbReference type="Proteomes" id="UP000326877">
    <property type="component" value="Unassembled WGS sequence"/>
</dbReference>
<evidence type="ECO:0000256" key="1">
    <source>
        <dbReference type="ARBA" id="ARBA00001947"/>
    </source>
</evidence>
<dbReference type="Pfam" id="PF08240">
    <property type="entry name" value="ADH_N"/>
    <property type="match status" value="1"/>
</dbReference>
<name>A0A5N7CRR9_PETAA</name>
<dbReference type="AlphaFoldDB" id="A0A5N7CRR9"/>
<reference evidence="8" key="1">
    <citation type="submission" date="2019-04" db="EMBL/GenBank/DDBJ databases">
        <title>Friends and foes A comparative genomics studyof 23 Aspergillus species from section Flavi.</title>
        <authorList>
            <consortium name="DOE Joint Genome Institute"/>
            <person name="Kjaerbolling I."/>
            <person name="Vesth T."/>
            <person name="Frisvad J.C."/>
            <person name="Nybo J.L."/>
            <person name="Theobald S."/>
            <person name="Kildgaard S."/>
            <person name="Isbrandt T."/>
            <person name="Kuo A."/>
            <person name="Sato A."/>
            <person name="Lyhne E.K."/>
            <person name="Kogle M.E."/>
            <person name="Wiebenga A."/>
            <person name="Kun R.S."/>
            <person name="Lubbers R.J."/>
            <person name="Makela M.R."/>
            <person name="Barry K."/>
            <person name="Chovatia M."/>
            <person name="Clum A."/>
            <person name="Daum C."/>
            <person name="Haridas S."/>
            <person name="He G."/>
            <person name="LaButti K."/>
            <person name="Lipzen A."/>
            <person name="Mondo S."/>
            <person name="Riley R."/>
            <person name="Salamov A."/>
            <person name="Simmons B.A."/>
            <person name="Magnuson J.K."/>
            <person name="Henrissat B."/>
            <person name="Mortensen U.H."/>
            <person name="Larsen T.O."/>
            <person name="Devries R.P."/>
            <person name="Grigoriev I.V."/>
            <person name="Machida M."/>
            <person name="Baker S.E."/>
            <person name="Andersen M.R."/>
        </authorList>
    </citation>
    <scope>NUCLEOTIDE SEQUENCE [LARGE SCALE GENOMIC DNA]</scope>
    <source>
        <strain evidence="8">IBT 14317</strain>
    </source>
</reference>
<dbReference type="EMBL" id="ML735215">
    <property type="protein sequence ID" value="KAE8396377.1"/>
    <property type="molecule type" value="Genomic_DNA"/>
</dbReference>
<keyword evidence="5" id="KW-0560">Oxidoreductase</keyword>
<feature type="region of interest" description="Disordered" evidence="6">
    <location>
        <begin position="1"/>
        <end position="97"/>
    </location>
</feature>
<comment type="similarity">
    <text evidence="2">Belongs to the zinc-containing alcohol dehydrogenase family.</text>
</comment>
<dbReference type="GO" id="GO:0046872">
    <property type="term" value="F:metal ion binding"/>
    <property type="evidence" value="ECO:0007669"/>
    <property type="project" value="UniProtKB-KW"/>
</dbReference>
<protein>
    <recommendedName>
        <fullName evidence="7">Alcohol dehydrogenase-like N-terminal domain-containing protein</fullName>
    </recommendedName>
</protein>
<feature type="domain" description="Alcohol dehydrogenase-like N-terminal" evidence="7">
    <location>
        <begin position="136"/>
        <end position="217"/>
    </location>
</feature>
<feature type="compositionally biased region" description="Polar residues" evidence="6">
    <location>
        <begin position="21"/>
        <end position="33"/>
    </location>
</feature>
<dbReference type="PANTHER" id="PTHR43161">
    <property type="entry name" value="SORBITOL DEHYDROGENASE"/>
    <property type="match status" value="1"/>
</dbReference>
<accession>A0A5N7CRR9</accession>
<proteinExistence type="inferred from homology"/>
<keyword evidence="4" id="KW-0862">Zinc</keyword>
<evidence type="ECO:0000256" key="4">
    <source>
        <dbReference type="ARBA" id="ARBA00022833"/>
    </source>
</evidence>
<evidence type="ECO:0000256" key="2">
    <source>
        <dbReference type="ARBA" id="ARBA00008072"/>
    </source>
</evidence>
<dbReference type="OrthoDB" id="3941538at2759"/>
<gene>
    <name evidence="8" type="ORF">BDV23DRAFT_177912</name>
</gene>
<dbReference type="PANTHER" id="PTHR43161:SF9">
    <property type="entry name" value="SORBITOL DEHYDROGENASE"/>
    <property type="match status" value="1"/>
</dbReference>
<dbReference type="Gene3D" id="3.90.180.10">
    <property type="entry name" value="Medium-chain alcohol dehydrogenases, catalytic domain"/>
    <property type="match status" value="1"/>
</dbReference>
<evidence type="ECO:0000313" key="8">
    <source>
        <dbReference type="EMBL" id="KAE8396377.1"/>
    </source>
</evidence>
<dbReference type="GO" id="GO:0003939">
    <property type="term" value="F:L-iditol 2-dehydrogenase (NAD+) activity"/>
    <property type="evidence" value="ECO:0007669"/>
    <property type="project" value="TreeGrafter"/>
</dbReference>
<dbReference type="GO" id="GO:0006062">
    <property type="term" value="P:sorbitol catabolic process"/>
    <property type="evidence" value="ECO:0007669"/>
    <property type="project" value="TreeGrafter"/>
</dbReference>
<organism evidence="8">
    <name type="scientific">Petromyces alliaceus</name>
    <name type="common">Aspergillus alliaceus</name>
    <dbReference type="NCBI Taxonomy" id="209559"/>
    <lineage>
        <taxon>Eukaryota</taxon>
        <taxon>Fungi</taxon>
        <taxon>Dikarya</taxon>
        <taxon>Ascomycota</taxon>
        <taxon>Pezizomycotina</taxon>
        <taxon>Eurotiomycetes</taxon>
        <taxon>Eurotiomycetidae</taxon>
        <taxon>Eurotiales</taxon>
        <taxon>Aspergillaceae</taxon>
        <taxon>Aspergillus</taxon>
        <taxon>Aspergillus subgen. Circumdati</taxon>
    </lineage>
</organism>
<evidence type="ECO:0000256" key="5">
    <source>
        <dbReference type="ARBA" id="ARBA00023002"/>
    </source>
</evidence>
<comment type="cofactor">
    <cofactor evidence="1">
        <name>Zn(2+)</name>
        <dbReference type="ChEBI" id="CHEBI:29105"/>
    </cofactor>
</comment>